<dbReference type="Proteomes" id="UP000198796">
    <property type="component" value="Unassembled WGS sequence"/>
</dbReference>
<name>A0A1I0XN24_9RHOB</name>
<evidence type="ECO:0000313" key="3">
    <source>
        <dbReference type="Proteomes" id="UP000198796"/>
    </source>
</evidence>
<protein>
    <submittedName>
        <fullName evidence="2">Beta-barrel assembly machine subunit BamF</fullName>
    </submittedName>
</protein>
<proteinExistence type="predicted"/>
<dbReference type="RefSeq" id="WP_092064931.1">
    <property type="nucleotide sequence ID" value="NZ_FOJU01000003.1"/>
</dbReference>
<gene>
    <name evidence="2" type="ORF">SAMN05421688_2377</name>
</gene>
<dbReference type="AlphaFoldDB" id="A0A1I0XN24"/>
<keyword evidence="3" id="KW-1185">Reference proteome</keyword>
<reference evidence="2 3" key="1">
    <citation type="submission" date="2016-10" db="EMBL/GenBank/DDBJ databases">
        <authorList>
            <person name="de Groot N.N."/>
        </authorList>
    </citation>
    <scope>NUCLEOTIDE SEQUENCE [LARGE SCALE GENOMIC DNA]</scope>
    <source>
        <strain evidence="2 3">DSM 29316</strain>
    </source>
</reference>
<evidence type="ECO:0000256" key="1">
    <source>
        <dbReference type="SAM" id="SignalP"/>
    </source>
</evidence>
<dbReference type="EMBL" id="FOJU01000003">
    <property type="protein sequence ID" value="SFB01373.1"/>
    <property type="molecule type" value="Genomic_DNA"/>
</dbReference>
<dbReference type="OrthoDB" id="7876689at2"/>
<dbReference type="InterPro" id="IPR021395">
    <property type="entry name" value="DUF3035"/>
</dbReference>
<dbReference type="PROSITE" id="PS51257">
    <property type="entry name" value="PROKAR_LIPOPROTEIN"/>
    <property type="match status" value="1"/>
</dbReference>
<dbReference type="Pfam" id="PF11233">
    <property type="entry name" value="DUF3035"/>
    <property type="match status" value="1"/>
</dbReference>
<organism evidence="2 3">
    <name type="scientific">Poseidonocella pacifica</name>
    <dbReference type="NCBI Taxonomy" id="871651"/>
    <lineage>
        <taxon>Bacteria</taxon>
        <taxon>Pseudomonadati</taxon>
        <taxon>Pseudomonadota</taxon>
        <taxon>Alphaproteobacteria</taxon>
        <taxon>Rhodobacterales</taxon>
        <taxon>Roseobacteraceae</taxon>
        <taxon>Poseidonocella</taxon>
    </lineage>
</organism>
<feature type="chain" id="PRO_5011600341" evidence="1">
    <location>
        <begin position="18"/>
        <end position="170"/>
    </location>
</feature>
<sequence>MRLAHILLCTGLVSALAACGGNDRLHRFNEISGGPEEFRALPARPLEMPQSMAVLPPPASGANLADQHPKADAVAALGGSPSALVAGDLPASDAALVAAVSQAGTRVGIRALLAQEDAAFRARRGRISTGGLGGSDPYFAAYSAQALDAAAEAARFRAAGLPTPSAPPAE</sequence>
<accession>A0A1I0XN24</accession>
<dbReference type="STRING" id="871651.SAMN05421688_2377"/>
<evidence type="ECO:0000313" key="2">
    <source>
        <dbReference type="EMBL" id="SFB01373.1"/>
    </source>
</evidence>
<keyword evidence="1" id="KW-0732">Signal</keyword>
<feature type="signal peptide" evidence="1">
    <location>
        <begin position="1"/>
        <end position="17"/>
    </location>
</feature>